<evidence type="ECO:0000256" key="7">
    <source>
        <dbReference type="SAM" id="MobiDB-lite"/>
    </source>
</evidence>
<dbReference type="SUPFAM" id="SSF158235">
    <property type="entry name" value="SOCS box-like"/>
    <property type="match status" value="1"/>
</dbReference>
<organism evidence="10 11">
    <name type="scientific">Astyanax mexicanus</name>
    <name type="common">Blind cave fish</name>
    <name type="synonym">Astyanax fasciatus mexicanus</name>
    <dbReference type="NCBI Taxonomy" id="7994"/>
    <lineage>
        <taxon>Eukaryota</taxon>
        <taxon>Metazoa</taxon>
        <taxon>Chordata</taxon>
        <taxon>Craniata</taxon>
        <taxon>Vertebrata</taxon>
        <taxon>Euteleostomi</taxon>
        <taxon>Actinopterygii</taxon>
        <taxon>Neopterygii</taxon>
        <taxon>Teleostei</taxon>
        <taxon>Ostariophysi</taxon>
        <taxon>Characiformes</taxon>
        <taxon>Characoidei</taxon>
        <taxon>Acestrorhamphidae</taxon>
        <taxon>Acestrorhamphinae</taxon>
        <taxon>Astyanax</taxon>
    </lineage>
</organism>
<dbReference type="STRING" id="7994.ENSAMXP00000026289"/>
<dbReference type="InterPro" id="IPR036860">
    <property type="entry name" value="SH2_dom_sf"/>
</dbReference>
<dbReference type="PANTHER" id="PTHR10155">
    <property type="entry name" value="PHOSPHATIDYLINOSITOL 3-KINASE REGULATORY SUBUNIT"/>
    <property type="match status" value="1"/>
</dbReference>
<evidence type="ECO:0000313" key="10">
    <source>
        <dbReference type="Ensembl" id="ENSAMXP00000026289.2"/>
    </source>
</evidence>
<evidence type="ECO:0000259" key="8">
    <source>
        <dbReference type="PROSITE" id="PS50001"/>
    </source>
</evidence>
<dbReference type="HOGENOM" id="CLU_079452_2_1_1"/>
<dbReference type="AlphaFoldDB" id="W5LT78"/>
<dbReference type="Ensembl" id="ENSAMXT00000026310.2">
    <property type="protein sequence ID" value="ENSAMXP00000026289.2"/>
    <property type="gene ID" value="ENSAMXG00000025584.2"/>
</dbReference>
<feature type="domain" description="SH2" evidence="8">
    <location>
        <begin position="65"/>
        <end position="140"/>
    </location>
</feature>
<keyword evidence="11" id="KW-1185">Reference proteome</keyword>
<dbReference type="InParanoid" id="W5LT78"/>
<dbReference type="InterPro" id="IPR035861">
    <property type="entry name" value="SOCS1_SH2"/>
</dbReference>
<reference evidence="10" key="3">
    <citation type="submission" date="2025-08" db="UniProtKB">
        <authorList>
            <consortium name="Ensembl"/>
        </authorList>
    </citation>
    <scope>IDENTIFICATION</scope>
</reference>
<evidence type="ECO:0000256" key="6">
    <source>
        <dbReference type="PROSITE-ProRule" id="PRU00191"/>
    </source>
</evidence>
<dbReference type="SMART" id="SM00969">
    <property type="entry name" value="SOCS_box"/>
    <property type="match status" value="1"/>
</dbReference>
<feature type="domain" description="SOCS box" evidence="9">
    <location>
        <begin position="147"/>
        <end position="196"/>
    </location>
</feature>
<dbReference type="SUPFAM" id="SSF55550">
    <property type="entry name" value="SH2 domain"/>
    <property type="match status" value="1"/>
</dbReference>
<evidence type="ECO:0000256" key="2">
    <source>
        <dbReference type="ARBA" id="ARBA00022604"/>
    </source>
</evidence>
<keyword evidence="3" id="KW-0734">Signal transduction inhibitor</keyword>
<dbReference type="Proteomes" id="UP000018467">
    <property type="component" value="Unassembled WGS sequence"/>
</dbReference>
<reference evidence="10" key="4">
    <citation type="submission" date="2025-09" db="UniProtKB">
        <authorList>
            <consortium name="Ensembl"/>
        </authorList>
    </citation>
    <scope>IDENTIFICATION</scope>
</reference>
<reference evidence="11" key="2">
    <citation type="journal article" date="2014" name="Nat. Commun.">
        <title>The cavefish genome reveals candidate genes for eye loss.</title>
        <authorList>
            <person name="McGaugh S.E."/>
            <person name="Gross J.B."/>
            <person name="Aken B."/>
            <person name="Blin M."/>
            <person name="Borowsky R."/>
            <person name="Chalopin D."/>
            <person name="Hinaux H."/>
            <person name="Jeffery W.R."/>
            <person name="Keene A."/>
            <person name="Ma L."/>
            <person name="Minx P."/>
            <person name="Murphy D."/>
            <person name="O'Quin K.E."/>
            <person name="Retaux S."/>
            <person name="Rohner N."/>
            <person name="Searle S.M."/>
            <person name="Stahl B.A."/>
            <person name="Tabin C."/>
            <person name="Volff J.N."/>
            <person name="Yoshizawa M."/>
            <person name="Warren W.C."/>
        </authorList>
    </citation>
    <scope>NUCLEOTIDE SEQUENCE [LARGE SCALE GENOMIC DNA]</scope>
    <source>
        <strain evidence="11">female</strain>
    </source>
</reference>
<dbReference type="InterPro" id="IPR036036">
    <property type="entry name" value="SOCS_box-like_dom_sf"/>
</dbReference>
<keyword evidence="5 6" id="KW-0727">SH2 domain</keyword>
<dbReference type="GO" id="GO:0016567">
    <property type="term" value="P:protein ubiquitination"/>
    <property type="evidence" value="ECO:0007669"/>
    <property type="project" value="UniProtKB-UniPathway"/>
</dbReference>
<dbReference type="PROSITE" id="PS50001">
    <property type="entry name" value="SH2"/>
    <property type="match status" value="1"/>
</dbReference>
<evidence type="ECO:0000256" key="4">
    <source>
        <dbReference type="ARBA" id="ARBA00022786"/>
    </source>
</evidence>
<dbReference type="SMART" id="SM00252">
    <property type="entry name" value="SH2"/>
    <property type="match status" value="1"/>
</dbReference>
<dbReference type="GO" id="GO:0005942">
    <property type="term" value="C:phosphatidylinositol 3-kinase complex"/>
    <property type="evidence" value="ECO:0007669"/>
    <property type="project" value="TreeGrafter"/>
</dbReference>
<dbReference type="GeneTree" id="ENSGT00940000167193"/>
<dbReference type="InterPro" id="IPR001496">
    <property type="entry name" value="SOCS_box"/>
</dbReference>
<comment type="pathway">
    <text evidence="1">Protein modification; protein ubiquitination.</text>
</comment>
<dbReference type="CDD" id="cd10382">
    <property type="entry name" value="SH2_SOCS1"/>
    <property type="match status" value="1"/>
</dbReference>
<dbReference type="PROSITE" id="PS50225">
    <property type="entry name" value="SOCS"/>
    <property type="match status" value="1"/>
</dbReference>
<evidence type="ECO:0000259" key="9">
    <source>
        <dbReference type="PROSITE" id="PS50225"/>
    </source>
</evidence>
<proteinExistence type="predicted"/>
<dbReference type="Pfam" id="PF07525">
    <property type="entry name" value="SOCS_box"/>
    <property type="match status" value="1"/>
</dbReference>
<dbReference type="GO" id="GO:0035556">
    <property type="term" value="P:intracellular signal transduction"/>
    <property type="evidence" value="ECO:0007669"/>
    <property type="project" value="InterPro"/>
</dbReference>
<sequence>QSGVCLRMVQHNDPPDHAAAPQGPPQPTEVPPASSAPQTHFHPFRHQRDRNLITQAADYLARSGFYWGPLDVDEAHARLASLPVGTFLIRDSTQTDIFFTLSYRAEDGPTSVRVLLKNGTFSLDGSKHSFPCIFSLLDFYITSPKKSLKRPYRGDAPQTLQDLSRRAVVRTYGRDSIDRLPVSSGLKDFVNSYPFSI</sequence>
<dbReference type="GO" id="GO:0009968">
    <property type="term" value="P:negative regulation of signal transduction"/>
    <property type="evidence" value="ECO:0007669"/>
    <property type="project" value="UniProtKB-KW"/>
</dbReference>
<name>W5LT78_ASTMX</name>
<reference evidence="11" key="1">
    <citation type="submission" date="2013-03" db="EMBL/GenBank/DDBJ databases">
        <authorList>
            <person name="Jeffery W."/>
            <person name="Warren W."/>
            <person name="Wilson R.K."/>
        </authorList>
    </citation>
    <scope>NUCLEOTIDE SEQUENCE</scope>
    <source>
        <strain evidence="11">female</strain>
    </source>
</reference>
<dbReference type="UniPathway" id="UPA00143"/>
<dbReference type="eggNOG" id="KOG4566">
    <property type="taxonomic scope" value="Eukaryota"/>
</dbReference>
<keyword evidence="2" id="KW-0341">Growth regulation</keyword>
<evidence type="ECO:0000256" key="3">
    <source>
        <dbReference type="ARBA" id="ARBA00022700"/>
    </source>
</evidence>
<evidence type="ECO:0000256" key="1">
    <source>
        <dbReference type="ARBA" id="ARBA00004906"/>
    </source>
</evidence>
<evidence type="ECO:0000313" key="11">
    <source>
        <dbReference type="Proteomes" id="UP000018467"/>
    </source>
</evidence>
<feature type="region of interest" description="Disordered" evidence="7">
    <location>
        <begin position="11"/>
        <end position="47"/>
    </location>
</feature>
<dbReference type="Pfam" id="PF00017">
    <property type="entry name" value="SH2"/>
    <property type="match status" value="1"/>
</dbReference>
<dbReference type="Bgee" id="ENSAMXG00000025584">
    <property type="expression patterns" value="Expressed in pharyngeal gill and 8 other cell types or tissues"/>
</dbReference>
<dbReference type="GO" id="GO:0046854">
    <property type="term" value="P:phosphatidylinositol phosphate biosynthetic process"/>
    <property type="evidence" value="ECO:0007669"/>
    <property type="project" value="TreeGrafter"/>
</dbReference>
<dbReference type="GO" id="GO:0046935">
    <property type="term" value="F:1-phosphatidylinositol-3-kinase regulator activity"/>
    <property type="evidence" value="ECO:0007669"/>
    <property type="project" value="TreeGrafter"/>
</dbReference>
<dbReference type="PANTHER" id="PTHR10155:SF4">
    <property type="entry name" value="SUPPRESSOR OF CYTOKINE SIGNALING 1"/>
    <property type="match status" value="1"/>
</dbReference>
<evidence type="ECO:0000256" key="5">
    <source>
        <dbReference type="ARBA" id="ARBA00022999"/>
    </source>
</evidence>
<dbReference type="Gene3D" id="3.30.505.10">
    <property type="entry name" value="SH2 domain"/>
    <property type="match status" value="1"/>
</dbReference>
<protein>
    <submittedName>
        <fullName evidence="10">Suppressor of cytokine signaling 1b</fullName>
    </submittedName>
</protein>
<keyword evidence="4" id="KW-0833">Ubl conjugation pathway</keyword>
<dbReference type="Gene3D" id="1.10.750.20">
    <property type="entry name" value="SOCS box"/>
    <property type="match status" value="1"/>
</dbReference>
<accession>W5LT78</accession>
<dbReference type="InterPro" id="IPR000980">
    <property type="entry name" value="SH2"/>
</dbReference>